<dbReference type="eggNOG" id="ENOG5031IT8">
    <property type="taxonomic scope" value="Bacteria"/>
</dbReference>
<dbReference type="OrthoDB" id="4571298at2"/>
<dbReference type="Gene3D" id="3.10.450.50">
    <property type="match status" value="1"/>
</dbReference>
<evidence type="ECO:0000259" key="1">
    <source>
        <dbReference type="Pfam" id="PF13577"/>
    </source>
</evidence>
<dbReference type="Pfam" id="PF13577">
    <property type="entry name" value="SnoaL_4"/>
    <property type="match status" value="1"/>
</dbReference>
<keyword evidence="3" id="KW-1185">Reference proteome</keyword>
<dbReference type="InterPro" id="IPR032710">
    <property type="entry name" value="NTF2-like_dom_sf"/>
</dbReference>
<reference evidence="2 3" key="1">
    <citation type="submission" date="2013-01" db="EMBL/GenBank/DDBJ databases">
        <title>Whole genome shotgun sequence of Gordonia soli NBRC 108243.</title>
        <authorList>
            <person name="Isaki-Nakamura S."/>
            <person name="Hosoyama A."/>
            <person name="Tsuchikane K."/>
            <person name="Ando Y."/>
            <person name="Baba S."/>
            <person name="Ohji S."/>
            <person name="Hamada M."/>
            <person name="Tamura T."/>
            <person name="Yamazoe A."/>
            <person name="Yamazaki S."/>
            <person name="Fujita N."/>
        </authorList>
    </citation>
    <scope>NUCLEOTIDE SEQUENCE [LARGE SCALE GENOMIC DNA]</scope>
    <source>
        <strain evidence="2 3">NBRC 108243</strain>
    </source>
</reference>
<proteinExistence type="predicted"/>
<dbReference type="InterPro" id="IPR037401">
    <property type="entry name" value="SnoaL-like"/>
</dbReference>
<dbReference type="STRING" id="1223545.GS4_23_00050"/>
<dbReference type="Proteomes" id="UP000011666">
    <property type="component" value="Unassembled WGS sequence"/>
</dbReference>
<name>M0QLN0_9ACTN</name>
<dbReference type="SUPFAM" id="SSF54427">
    <property type="entry name" value="NTF2-like"/>
    <property type="match status" value="1"/>
</dbReference>
<protein>
    <recommendedName>
        <fullName evidence="1">SnoaL-like domain-containing protein</fullName>
    </recommendedName>
</protein>
<dbReference type="EMBL" id="BANX01000023">
    <property type="protein sequence ID" value="GAC69211.1"/>
    <property type="molecule type" value="Genomic_DNA"/>
</dbReference>
<gene>
    <name evidence="2" type="ORF">GS4_23_00050</name>
</gene>
<dbReference type="AlphaFoldDB" id="M0QLN0"/>
<evidence type="ECO:0000313" key="2">
    <source>
        <dbReference type="EMBL" id="GAC69211.1"/>
    </source>
</evidence>
<feature type="domain" description="SnoaL-like" evidence="1">
    <location>
        <begin position="4"/>
        <end position="131"/>
    </location>
</feature>
<accession>M0QLN0</accession>
<evidence type="ECO:0000313" key="3">
    <source>
        <dbReference type="Proteomes" id="UP000011666"/>
    </source>
</evidence>
<sequence>MTSSDDIDAIVRLKYRYWRASDAKDPKAIRACFIREGARIDYGPMGTFDDADQLTEMFSQVALHKVQGRYAVLDMHHGMHPDIERTSATTATGRWSLRFRQVNLLNDTETVMIGEYDDEYVIEDVEWKIAASRLTERWSIRRPFGSDARISVGTFADADEED</sequence>
<comment type="caution">
    <text evidence="2">The sequence shown here is derived from an EMBL/GenBank/DDBJ whole genome shotgun (WGS) entry which is preliminary data.</text>
</comment>
<organism evidence="2 3">
    <name type="scientific">Gordonia soli NBRC 108243</name>
    <dbReference type="NCBI Taxonomy" id="1223545"/>
    <lineage>
        <taxon>Bacteria</taxon>
        <taxon>Bacillati</taxon>
        <taxon>Actinomycetota</taxon>
        <taxon>Actinomycetes</taxon>
        <taxon>Mycobacteriales</taxon>
        <taxon>Gordoniaceae</taxon>
        <taxon>Gordonia</taxon>
    </lineage>
</organism>